<dbReference type="EMBL" id="FOMQ01000013">
    <property type="protein sequence ID" value="SFE06300.1"/>
    <property type="molecule type" value="Genomic_DNA"/>
</dbReference>
<feature type="region of interest" description="Disordered" evidence="1">
    <location>
        <begin position="1"/>
        <end position="29"/>
    </location>
</feature>
<gene>
    <name evidence="2" type="ORF">SAMN04489710_11332</name>
</gene>
<dbReference type="RefSeq" id="WP_092955161.1">
    <property type="nucleotide sequence ID" value="NZ_FOMQ01000013.1"/>
</dbReference>
<reference evidence="3" key="1">
    <citation type="submission" date="2016-10" db="EMBL/GenBank/DDBJ databases">
        <authorList>
            <person name="Varghese N."/>
            <person name="Submissions S."/>
        </authorList>
    </citation>
    <scope>NUCLEOTIDE SEQUENCE [LARGE SCALE GENOMIC DNA]</scope>
    <source>
        <strain evidence="3">DSM 7481</strain>
    </source>
</reference>
<dbReference type="OrthoDB" id="6015875at2"/>
<dbReference type="STRING" id="32040.SAMN04489710_11332"/>
<name>A0A1I1XLM7_9BURK</name>
<keyword evidence="3" id="KW-1185">Reference proteome</keyword>
<dbReference type="Proteomes" id="UP000199517">
    <property type="component" value="Unassembled WGS sequence"/>
</dbReference>
<dbReference type="AlphaFoldDB" id="A0A1I1XLM7"/>
<protein>
    <submittedName>
        <fullName evidence="2">Uncharacterized protein</fullName>
    </submittedName>
</protein>
<proteinExistence type="predicted"/>
<sequence>MTAPPDTFARPSTAGTDTPWSDAPDADLAAAGGLGESAGALFDFFRDTDAATDDPLLWRIAREQELSQALSGLFHGPAALVQLRLWAFLQLARQGEAQLSRERIDELFHALRPEALDTVLKRFRDVGLLVWDDSLRAYALPPLAQRVAGLLAPLANSDAAVQDTEGGELAALLGQVVGANQLGALDPGQLQMLQAQLTRLHGEFADAIASGSEFRLRAARQRYDRAAQLIDRASDAITAIIGHAHGHIAMERAARALGQAQSRLLAMASQFNRALQQVDRQRVTLGTTGITSTDVKRWLQTLRQPGALAEGAIAMPVGMCALAPHELLDVTEAEFERDRPTQGPAEDLPGAQEAPVGTLSAVALPRELGDLADLLSAWAQGGQAAPRDVAEALLGAVPASARYAQVAYKAQLLPLLGDPQAGVLPGATGALARQPWRVQWEAATQALDHAQVELMSCGHVVPADWPADAPAPAHAPAEPAP</sequence>
<evidence type="ECO:0000313" key="2">
    <source>
        <dbReference type="EMBL" id="SFE06300.1"/>
    </source>
</evidence>
<organism evidence="2 3">
    <name type="scientific">Paracidovorax konjaci</name>
    <dbReference type="NCBI Taxonomy" id="32040"/>
    <lineage>
        <taxon>Bacteria</taxon>
        <taxon>Pseudomonadati</taxon>
        <taxon>Pseudomonadota</taxon>
        <taxon>Betaproteobacteria</taxon>
        <taxon>Burkholderiales</taxon>
        <taxon>Comamonadaceae</taxon>
        <taxon>Paracidovorax</taxon>
    </lineage>
</organism>
<evidence type="ECO:0000313" key="3">
    <source>
        <dbReference type="Proteomes" id="UP000199517"/>
    </source>
</evidence>
<accession>A0A1I1XLM7</accession>
<evidence type="ECO:0000256" key="1">
    <source>
        <dbReference type="SAM" id="MobiDB-lite"/>
    </source>
</evidence>